<evidence type="ECO:0000259" key="8">
    <source>
        <dbReference type="Pfam" id="PF16569"/>
    </source>
</evidence>
<sequence>MKLRKLFAGVAAAATLLGGMAFGAATASAAEVVNDNATFTFTAENAEQLTGRNVTAYKIGDYVKYGSDANTAYGVQTVAGNAEAVKTALEAAGQKNVQPDYLANALSAGVLDVSATRPWADGTTRKFADNLAKAQLAGGQTVNLSAATKVNDATGDATYAATVSLPAGIYVFLDNTAATGEITKAVPMIVASGTVTKEGVLTEPTAAATVNFKNSKNEDKTKTADKTSVSVGDTIEYTLQGKVANPAPATFVFTDKPGKGLTVAANTKFTVTADGEDVPASDYTVAGLEADLQGDGAKTFTITLNTPAAYAGKTIVVKYSATVNADAANQDGVVNELLGNNDKYTQTKVSLYKFSFDKKDAAGSAVEGAKFELSVAKDQTGKLPTVGTTATSGDNGKVTFSGLAAGTYTVTETKVADGYLQSANNKVVFTVTIAENGAVTFDKTITSDPFGLVTLNEKKTTATVTNVKNVTELPKTGAAGIAMFVALGVVLAGAAATVYAKSRRTSAALHA</sequence>
<protein>
    <submittedName>
        <fullName evidence="10">Fimbrial protein</fullName>
    </submittedName>
</protein>
<feature type="domain" description="SpaA-like prealbumin fold" evidence="9">
    <location>
        <begin position="354"/>
        <end position="441"/>
    </location>
</feature>
<dbReference type="EMBL" id="MWWV01000003">
    <property type="protein sequence ID" value="OZG58650.1"/>
    <property type="molecule type" value="Genomic_DNA"/>
</dbReference>
<gene>
    <name evidence="10" type="ORF">BTIS_0371</name>
</gene>
<feature type="transmembrane region" description="Helical" evidence="5">
    <location>
        <begin position="478"/>
        <end position="500"/>
    </location>
</feature>
<feature type="chain" id="PRO_5012401771" evidence="6">
    <location>
        <begin position="30"/>
        <end position="511"/>
    </location>
</feature>
<keyword evidence="5" id="KW-0812">Transmembrane</keyword>
<dbReference type="NCBIfam" id="TIGR01167">
    <property type="entry name" value="LPXTG_anchor"/>
    <property type="match status" value="1"/>
</dbReference>
<dbReference type="InterPro" id="IPR019931">
    <property type="entry name" value="LPXTG_anchor"/>
</dbReference>
<evidence type="ECO:0000256" key="3">
    <source>
        <dbReference type="ARBA" id="ARBA00022729"/>
    </source>
</evidence>
<dbReference type="InterPro" id="IPR013783">
    <property type="entry name" value="Ig-like_fold"/>
</dbReference>
<dbReference type="InterPro" id="IPR041033">
    <property type="entry name" value="SpaA_PFL_dom_1"/>
</dbReference>
<dbReference type="Pfam" id="PF00746">
    <property type="entry name" value="Gram_pos_anchor"/>
    <property type="match status" value="1"/>
</dbReference>
<organism evidence="10 11">
    <name type="scientific">Bifidobacterium tissieri</name>
    <dbReference type="NCBI Taxonomy" id="1630162"/>
    <lineage>
        <taxon>Bacteria</taxon>
        <taxon>Bacillati</taxon>
        <taxon>Actinomycetota</taxon>
        <taxon>Actinomycetes</taxon>
        <taxon>Bifidobacteriales</taxon>
        <taxon>Bifidobacteriaceae</taxon>
        <taxon>Bifidobacterium</taxon>
    </lineage>
</organism>
<evidence type="ECO:0000256" key="4">
    <source>
        <dbReference type="ARBA" id="ARBA00023088"/>
    </source>
</evidence>
<reference evidence="10 11" key="1">
    <citation type="journal article" date="2017" name="BMC Genomics">
        <title>Comparative genomic and phylogenomic analyses of the Bifidobacteriaceae family.</title>
        <authorList>
            <person name="Lugli G.A."/>
            <person name="Milani C."/>
            <person name="Turroni F."/>
            <person name="Duranti S."/>
            <person name="Mancabelli L."/>
            <person name="Mangifesta M."/>
            <person name="Ferrario C."/>
            <person name="Modesto M."/>
            <person name="Mattarelli P."/>
            <person name="Jiri K."/>
            <person name="van Sinderen D."/>
            <person name="Ventura M."/>
        </authorList>
    </citation>
    <scope>NUCLEOTIDE SEQUENCE [LARGE SCALE GENOMIC DNA]</scope>
    <source>
        <strain evidence="10 11">DSM 100201</strain>
    </source>
</reference>
<evidence type="ECO:0000256" key="1">
    <source>
        <dbReference type="ARBA" id="ARBA00022512"/>
    </source>
</evidence>
<dbReference type="SUPFAM" id="SSF49478">
    <property type="entry name" value="Cna protein B-type domain"/>
    <property type="match status" value="1"/>
</dbReference>
<evidence type="ECO:0000256" key="6">
    <source>
        <dbReference type="SAM" id="SignalP"/>
    </source>
</evidence>
<evidence type="ECO:0000313" key="10">
    <source>
        <dbReference type="EMBL" id="OZG58650.1"/>
    </source>
</evidence>
<dbReference type="GO" id="GO:0005975">
    <property type="term" value="P:carbohydrate metabolic process"/>
    <property type="evidence" value="ECO:0007669"/>
    <property type="project" value="UniProtKB-ARBA"/>
</dbReference>
<dbReference type="Proteomes" id="UP000216444">
    <property type="component" value="Unassembled WGS sequence"/>
</dbReference>
<dbReference type="Gene3D" id="2.60.40.740">
    <property type="match status" value="1"/>
</dbReference>
<evidence type="ECO:0000256" key="2">
    <source>
        <dbReference type="ARBA" id="ARBA00022525"/>
    </source>
</evidence>
<keyword evidence="5" id="KW-0472">Membrane</keyword>
<evidence type="ECO:0000256" key="5">
    <source>
        <dbReference type="SAM" id="Phobius"/>
    </source>
</evidence>
<accession>A0A261FHL9</accession>
<feature type="domain" description="Gram-positive cocci surface proteins LPxTG" evidence="7">
    <location>
        <begin position="467"/>
        <end position="505"/>
    </location>
</feature>
<evidence type="ECO:0000259" key="9">
    <source>
        <dbReference type="Pfam" id="PF17802"/>
    </source>
</evidence>
<keyword evidence="3 6" id="KW-0732">Signal</keyword>
<dbReference type="RefSeq" id="WP_094662134.1">
    <property type="nucleotide sequence ID" value="NZ_MWWV01000003.1"/>
</dbReference>
<keyword evidence="4" id="KW-0572">Peptidoglycan-anchor</keyword>
<dbReference type="Gene3D" id="2.60.40.10">
    <property type="entry name" value="Immunoglobulins"/>
    <property type="match status" value="1"/>
</dbReference>
<dbReference type="Pfam" id="PF17802">
    <property type="entry name" value="SpaA"/>
    <property type="match status" value="1"/>
</dbReference>
<name>A0A261FHL9_9BIFI</name>
<dbReference type="AlphaFoldDB" id="A0A261FHL9"/>
<dbReference type="Pfam" id="PF16569">
    <property type="entry name" value="GramPos_pilinBB"/>
    <property type="match status" value="1"/>
</dbReference>
<evidence type="ECO:0000259" key="7">
    <source>
        <dbReference type="Pfam" id="PF00746"/>
    </source>
</evidence>
<evidence type="ECO:0000313" key="11">
    <source>
        <dbReference type="Proteomes" id="UP000216444"/>
    </source>
</evidence>
<dbReference type="NCBIfam" id="TIGR04226">
    <property type="entry name" value="RrgB_K2N_iso_D2"/>
    <property type="match status" value="1"/>
</dbReference>
<keyword evidence="2" id="KW-0964">Secreted</keyword>
<keyword evidence="11" id="KW-1185">Reference proteome</keyword>
<comment type="caution">
    <text evidence="10">The sequence shown here is derived from an EMBL/GenBank/DDBJ whole genome shotgun (WGS) entry which is preliminary data.</text>
</comment>
<dbReference type="InterPro" id="IPR026466">
    <property type="entry name" value="Fim_isopep_form_D2_dom"/>
</dbReference>
<feature type="signal peptide" evidence="6">
    <location>
        <begin position="1"/>
        <end position="29"/>
    </location>
</feature>
<dbReference type="InterPro" id="IPR032334">
    <property type="entry name" value="GramPos_pilinBB"/>
</dbReference>
<feature type="domain" description="Gram-positive pilin backbone subunit 2 Cna-B-like" evidence="8">
    <location>
        <begin position="231"/>
        <end position="330"/>
    </location>
</feature>
<keyword evidence="5" id="KW-1133">Transmembrane helix</keyword>
<proteinExistence type="predicted"/>
<keyword evidence="1" id="KW-0134">Cell wall</keyword>